<evidence type="ECO:0008006" key="4">
    <source>
        <dbReference type="Google" id="ProtNLM"/>
    </source>
</evidence>
<dbReference type="EMBL" id="JACBZM010000001">
    <property type="protein sequence ID" value="NYI45575.1"/>
    <property type="molecule type" value="Genomic_DNA"/>
</dbReference>
<name>A0A7Y9ZIN2_9ACTN</name>
<dbReference type="AlphaFoldDB" id="A0A7Y9ZIN2"/>
<gene>
    <name evidence="2" type="ORF">BJ993_002655</name>
</gene>
<dbReference type="Proteomes" id="UP000562045">
    <property type="component" value="Unassembled WGS sequence"/>
</dbReference>
<evidence type="ECO:0000313" key="2">
    <source>
        <dbReference type="EMBL" id="NYI45575.1"/>
    </source>
</evidence>
<dbReference type="RefSeq" id="WP_036550223.1">
    <property type="nucleotide sequence ID" value="NZ_JACBZM010000001.1"/>
</dbReference>
<accession>A0A7Y9ZIN2</accession>
<evidence type="ECO:0000256" key="1">
    <source>
        <dbReference type="SAM" id="SignalP"/>
    </source>
</evidence>
<protein>
    <recommendedName>
        <fullName evidence="4">Secreted protein</fullName>
    </recommendedName>
</protein>
<reference evidence="2 3" key="1">
    <citation type="submission" date="2020-07" db="EMBL/GenBank/DDBJ databases">
        <title>Sequencing the genomes of 1000 actinobacteria strains.</title>
        <authorList>
            <person name="Klenk H.-P."/>
        </authorList>
    </citation>
    <scope>NUCLEOTIDE SEQUENCE [LARGE SCALE GENOMIC DNA]</scope>
    <source>
        <strain evidence="2 3">DSM 15131</strain>
    </source>
</reference>
<sequence>MRMTRFATALLAVVIATIVGLTATTDARAAAPVAEKALPRHTVANLRTFESARDGIFYTKGNVTSQPGIRVWLQAHKNGGRPGYQGVTSVVSARTNGAFSIRFVGRCNTTYRIVLKPTVNYTYLVRQLGTVTCS</sequence>
<proteinExistence type="predicted"/>
<feature type="chain" id="PRO_5030578712" description="Secreted protein" evidence="1">
    <location>
        <begin position="30"/>
        <end position="134"/>
    </location>
</feature>
<keyword evidence="1" id="KW-0732">Signal</keyword>
<evidence type="ECO:0000313" key="3">
    <source>
        <dbReference type="Proteomes" id="UP000562045"/>
    </source>
</evidence>
<feature type="signal peptide" evidence="1">
    <location>
        <begin position="1"/>
        <end position="29"/>
    </location>
</feature>
<comment type="caution">
    <text evidence="2">The sequence shown here is derived from an EMBL/GenBank/DDBJ whole genome shotgun (WGS) entry which is preliminary data.</text>
</comment>
<organism evidence="2 3">
    <name type="scientific">Nocardioides aromaticivorans</name>
    <dbReference type="NCBI Taxonomy" id="200618"/>
    <lineage>
        <taxon>Bacteria</taxon>
        <taxon>Bacillati</taxon>
        <taxon>Actinomycetota</taxon>
        <taxon>Actinomycetes</taxon>
        <taxon>Propionibacteriales</taxon>
        <taxon>Nocardioidaceae</taxon>
        <taxon>Nocardioides</taxon>
    </lineage>
</organism>